<reference evidence="2" key="1">
    <citation type="journal article" date="2023" name="G3 (Bethesda)">
        <title>Whole genome assembly and annotation of the endangered Caribbean coral Acropora cervicornis.</title>
        <authorList>
            <person name="Selwyn J.D."/>
            <person name="Vollmer S.V."/>
        </authorList>
    </citation>
    <scope>NUCLEOTIDE SEQUENCE</scope>
    <source>
        <strain evidence="2">K2</strain>
    </source>
</reference>
<protein>
    <submittedName>
        <fullName evidence="2">RNA-directed DNA polymerase from mobile element jockey</fullName>
    </submittedName>
</protein>
<dbReference type="AlphaFoldDB" id="A0AAD9QB19"/>
<evidence type="ECO:0000313" key="2">
    <source>
        <dbReference type="EMBL" id="KAK2557938.1"/>
    </source>
</evidence>
<comment type="caution">
    <text evidence="2">The sequence shown here is derived from an EMBL/GenBank/DDBJ whole genome shotgun (WGS) entry which is preliminary data.</text>
</comment>
<feature type="domain" description="Reverse transcriptase" evidence="1">
    <location>
        <begin position="1"/>
        <end position="109"/>
    </location>
</feature>
<dbReference type="InterPro" id="IPR043502">
    <property type="entry name" value="DNA/RNA_pol_sf"/>
</dbReference>
<evidence type="ECO:0000313" key="3">
    <source>
        <dbReference type="Proteomes" id="UP001249851"/>
    </source>
</evidence>
<dbReference type="Proteomes" id="UP001249851">
    <property type="component" value="Unassembled WGS sequence"/>
</dbReference>
<dbReference type="GO" id="GO:0003964">
    <property type="term" value="F:RNA-directed DNA polymerase activity"/>
    <property type="evidence" value="ECO:0007669"/>
    <property type="project" value="UniProtKB-KW"/>
</dbReference>
<keyword evidence="2" id="KW-0695">RNA-directed DNA polymerase</keyword>
<keyword evidence="3" id="KW-1185">Reference proteome</keyword>
<reference evidence="2" key="2">
    <citation type="journal article" date="2023" name="Science">
        <title>Genomic signatures of disease resistance in endangered staghorn corals.</title>
        <authorList>
            <person name="Vollmer S.V."/>
            <person name="Selwyn J.D."/>
            <person name="Despard B.A."/>
            <person name="Roesel C.L."/>
        </authorList>
    </citation>
    <scope>NUCLEOTIDE SEQUENCE</scope>
    <source>
        <strain evidence="2">K2</strain>
    </source>
</reference>
<accession>A0AAD9QB19</accession>
<evidence type="ECO:0000259" key="1">
    <source>
        <dbReference type="PROSITE" id="PS50878"/>
    </source>
</evidence>
<proteinExistence type="predicted"/>
<keyword evidence="2" id="KW-0808">Transferase</keyword>
<organism evidence="2 3">
    <name type="scientific">Acropora cervicornis</name>
    <name type="common">Staghorn coral</name>
    <dbReference type="NCBI Taxonomy" id="6130"/>
    <lineage>
        <taxon>Eukaryota</taxon>
        <taxon>Metazoa</taxon>
        <taxon>Cnidaria</taxon>
        <taxon>Anthozoa</taxon>
        <taxon>Hexacorallia</taxon>
        <taxon>Scleractinia</taxon>
        <taxon>Astrocoeniina</taxon>
        <taxon>Acroporidae</taxon>
        <taxon>Acropora</taxon>
    </lineage>
</organism>
<dbReference type="SUPFAM" id="SSF56672">
    <property type="entry name" value="DNA/RNA polymerases"/>
    <property type="match status" value="1"/>
</dbReference>
<dbReference type="InterPro" id="IPR000477">
    <property type="entry name" value="RT_dom"/>
</dbReference>
<gene>
    <name evidence="2" type="ORF">P5673_019927</name>
</gene>
<keyword evidence="2" id="KW-0548">Nucleotidyltransferase</keyword>
<dbReference type="PANTHER" id="PTHR33332">
    <property type="entry name" value="REVERSE TRANSCRIPTASE DOMAIN-CONTAINING PROTEIN"/>
    <property type="match status" value="1"/>
</dbReference>
<dbReference type="PROSITE" id="PS50878">
    <property type="entry name" value="RT_POL"/>
    <property type="match status" value="1"/>
</dbReference>
<name>A0AAD9QB19_ACRCE</name>
<dbReference type="EMBL" id="JARQWQ010000047">
    <property type="protein sequence ID" value="KAK2557938.1"/>
    <property type="molecule type" value="Genomic_DNA"/>
</dbReference>
<sequence length="281" mass="32020">MPISFGVPQGSMLGPLLFIIYINDLPLAVQGCCVELYADDTLIYFARKSVSGIPAQLTGTLQRITEADDLVIEISNTRLERVNKVKYLGVLPDNTLSWKDHIEYIGNKILSRLRVLRRARKVLPKPTCQMLNNTLVLPLFDYCSPVWDSCGAGSKAYLDKLNRRAASIIEGRSIGAEELKSILGWPSLQARRNYLKCVLVHKCLHDIAPSYLLSEFRCAHFFHGYNTRSRDLLRPPFAKTTKYQGSFRINGALTYNTLPRIIRQVETLSEFKMKLKRHFKQ</sequence>
<dbReference type="Pfam" id="PF00078">
    <property type="entry name" value="RVT_1"/>
    <property type="match status" value="1"/>
</dbReference>